<organism evidence="3">
    <name type="scientific">Auxenochlorella protothecoides</name>
    <name type="common">Green microalga</name>
    <name type="synonym">Chlorella protothecoides</name>
    <dbReference type="NCBI Taxonomy" id="3075"/>
    <lineage>
        <taxon>Eukaryota</taxon>
        <taxon>Viridiplantae</taxon>
        <taxon>Chlorophyta</taxon>
        <taxon>core chlorophytes</taxon>
        <taxon>Trebouxiophyceae</taxon>
        <taxon>Chlorellales</taxon>
        <taxon>Chlorellaceae</taxon>
        <taxon>Auxenochlorella</taxon>
    </lineage>
</organism>
<reference evidence="3" key="1">
    <citation type="submission" date="2015-08" db="EMBL/GenBank/DDBJ databases">
        <authorList>
            <person name="Babu N.S."/>
            <person name="Beckwith C.J."/>
            <person name="Beseler K.G."/>
            <person name="Brison A."/>
            <person name="Carone J.V."/>
            <person name="Caskin T.P."/>
            <person name="Diamond M."/>
            <person name="Durham M.E."/>
            <person name="Foxe J.M."/>
            <person name="Go M."/>
            <person name="Henderson B.A."/>
            <person name="Jones I.B."/>
            <person name="McGettigan J.A."/>
            <person name="Micheletti S.J."/>
            <person name="Nasrallah M.E."/>
            <person name="Ortiz D."/>
            <person name="Piller C.R."/>
            <person name="Privatt S.R."/>
            <person name="Schneider S.L."/>
            <person name="Sharp S."/>
            <person name="Smith T.C."/>
            <person name="Stanton J.D."/>
            <person name="Ullery H.E."/>
            <person name="Wilson R.J."/>
            <person name="Serrano M.G."/>
            <person name="Buck G."/>
            <person name="Lee V."/>
            <person name="Wang Y."/>
            <person name="Carvalho R."/>
            <person name="Voegtly L."/>
            <person name="Shi R."/>
            <person name="Duckworth R."/>
            <person name="Johnson A."/>
            <person name="Loviza R."/>
            <person name="Walstead R."/>
            <person name="Shah Z."/>
            <person name="Kiflezghi M."/>
            <person name="Wade K."/>
            <person name="Ball S.L."/>
            <person name="Bradley K.W."/>
            <person name="Asai D.J."/>
            <person name="Bowman C.A."/>
            <person name="Russell D.A."/>
            <person name="Pope W.H."/>
            <person name="Jacobs-Sera D."/>
            <person name="Hendrix R.W."/>
            <person name="Hatfull G.F."/>
        </authorList>
    </citation>
    <scope>NUCLEOTIDE SEQUENCE</scope>
</reference>
<gene>
    <name evidence="3" type="ORF">g.36871</name>
</gene>
<proteinExistence type="inferred from homology"/>
<name>A0A1D1ZW39_AUXPR</name>
<dbReference type="EMBL" id="GDKF01007456">
    <property type="protein sequence ID" value="JAT71166.1"/>
    <property type="molecule type" value="Transcribed_RNA"/>
</dbReference>
<dbReference type="SMART" id="SM00268">
    <property type="entry name" value="ACTIN"/>
    <property type="match status" value="1"/>
</dbReference>
<dbReference type="PROSITE" id="PS00432">
    <property type="entry name" value="ACTINS_2"/>
    <property type="match status" value="1"/>
</dbReference>
<protein>
    <recommendedName>
        <fullName evidence="4">Actin-related protein 7</fullName>
    </recommendedName>
</protein>
<dbReference type="Gene3D" id="3.90.640.10">
    <property type="entry name" value="Actin, Chain A, domain 4"/>
    <property type="match status" value="1"/>
</dbReference>
<dbReference type="InterPro" id="IPR004001">
    <property type="entry name" value="Actin_CS"/>
</dbReference>
<dbReference type="PANTHER" id="PTHR11937">
    <property type="entry name" value="ACTIN"/>
    <property type="match status" value="1"/>
</dbReference>
<evidence type="ECO:0008006" key="4">
    <source>
        <dbReference type="Google" id="ProtNLM"/>
    </source>
</evidence>
<dbReference type="Pfam" id="PF00022">
    <property type="entry name" value="Actin"/>
    <property type="match status" value="2"/>
</dbReference>
<dbReference type="AlphaFoldDB" id="A0A1D1ZW39"/>
<comment type="similarity">
    <text evidence="1 2">Belongs to the actin family.</text>
</comment>
<sequence>MASPMVVDLGSHAIKAGRSVGYPSDTEPSVVLPCTVQDSRVTVVEKLVHPMHAGVVTDWEGLETLLHYTLFEELGWAPEQEGQLLVADPVLSSRSDRERLCQLAFEGLGVRGLFVADQGVLSLYAAGKTSGLVVDYGLDKTDVSPVLEGQVHPVGAVRIPAGGRQLTELVRRLAAAPPPHGPGVTLGWEAAEALKLACLWFPGGTSGASGAPGEEAVPAGPPATHTLPDGQTIEVEAVVREASAALLDPGSLQGATPGAVPPLAQLVAAMGAALPDREARKGVLGSLFVAGGAAGVAGLGAALAREVHAALPAAQAVAALEPPDHMPRGAARSAAWAGGAVLAKVVAAQEQWVTRGEYDEAGPGAVHMRCL</sequence>
<dbReference type="PRINTS" id="PR00190">
    <property type="entry name" value="ACTIN"/>
</dbReference>
<evidence type="ECO:0000256" key="1">
    <source>
        <dbReference type="ARBA" id="ARBA00006752"/>
    </source>
</evidence>
<dbReference type="SUPFAM" id="SSF53067">
    <property type="entry name" value="Actin-like ATPase domain"/>
    <property type="match status" value="2"/>
</dbReference>
<dbReference type="InterPro" id="IPR043129">
    <property type="entry name" value="ATPase_NBD"/>
</dbReference>
<dbReference type="InterPro" id="IPR004000">
    <property type="entry name" value="Actin"/>
</dbReference>
<evidence type="ECO:0000256" key="2">
    <source>
        <dbReference type="RuleBase" id="RU000487"/>
    </source>
</evidence>
<dbReference type="Gene3D" id="3.30.420.40">
    <property type="match status" value="2"/>
</dbReference>
<evidence type="ECO:0000313" key="3">
    <source>
        <dbReference type="EMBL" id="JAT71166.1"/>
    </source>
</evidence>
<accession>A0A1D1ZW39</accession>